<protein>
    <submittedName>
        <fullName evidence="1">Uncharacterized protein</fullName>
    </submittedName>
</protein>
<dbReference type="Proteomes" id="UP001595758">
    <property type="component" value="Unassembled WGS sequence"/>
</dbReference>
<reference evidence="2" key="1">
    <citation type="journal article" date="2019" name="Int. J. Syst. Evol. Microbiol.">
        <title>The Global Catalogue of Microorganisms (GCM) 10K type strain sequencing project: providing services to taxonomists for standard genome sequencing and annotation.</title>
        <authorList>
            <consortium name="The Broad Institute Genomics Platform"/>
            <consortium name="The Broad Institute Genome Sequencing Center for Infectious Disease"/>
            <person name="Wu L."/>
            <person name="Ma J."/>
        </authorList>
    </citation>
    <scope>NUCLEOTIDE SEQUENCE [LARGE SCALE GENOMIC DNA]</scope>
    <source>
        <strain evidence="2">CCUG 59858</strain>
    </source>
</reference>
<proteinExistence type="predicted"/>
<name>A0ABV8CHE9_9GAMM</name>
<accession>A0ABV8CHE9</accession>
<dbReference type="EMBL" id="JBHSAB010000024">
    <property type="protein sequence ID" value="MFC3909551.1"/>
    <property type="molecule type" value="Genomic_DNA"/>
</dbReference>
<organism evidence="1 2">
    <name type="scientific">Legionella dresdenensis</name>
    <dbReference type="NCBI Taxonomy" id="450200"/>
    <lineage>
        <taxon>Bacteria</taxon>
        <taxon>Pseudomonadati</taxon>
        <taxon>Pseudomonadota</taxon>
        <taxon>Gammaproteobacteria</taxon>
        <taxon>Legionellales</taxon>
        <taxon>Legionellaceae</taxon>
        <taxon>Legionella</taxon>
    </lineage>
</organism>
<gene>
    <name evidence="1" type="ORF">ACFORL_10765</name>
</gene>
<evidence type="ECO:0000313" key="1">
    <source>
        <dbReference type="EMBL" id="MFC3909551.1"/>
    </source>
</evidence>
<sequence>MAYPGCSEPDRKVLAKIKPAQLLAKAYTVIEFDKNGRPRNNREQVYIDFGEKFATYCHDNPTKLTRTQTLLNEVGIIISASNSVISQMNVITDKIHSKKDKEEITMAIYALKLHINNLTNILTHSPILKIEPAWKIAVREQWKKFKEWIFEVIDNMLGCFDCTAPKP</sequence>
<keyword evidence="2" id="KW-1185">Reference proteome</keyword>
<comment type="caution">
    <text evidence="1">The sequence shown here is derived from an EMBL/GenBank/DDBJ whole genome shotgun (WGS) entry which is preliminary data.</text>
</comment>
<evidence type="ECO:0000313" key="2">
    <source>
        <dbReference type="Proteomes" id="UP001595758"/>
    </source>
</evidence>
<dbReference type="RefSeq" id="WP_382343873.1">
    <property type="nucleotide sequence ID" value="NZ_JBHSAB010000024.1"/>
</dbReference>